<comment type="caution">
    <text evidence="2">The sequence shown here is derived from an EMBL/GenBank/DDBJ whole genome shotgun (WGS) entry which is preliminary data.</text>
</comment>
<keyword evidence="1" id="KW-1133">Transmembrane helix</keyword>
<organism evidence="2">
    <name type="scientific">Salmonella enterica subsp. enterica serovar Aberdeen</name>
    <dbReference type="NCBI Taxonomy" id="260367"/>
    <lineage>
        <taxon>Bacteria</taxon>
        <taxon>Pseudomonadati</taxon>
        <taxon>Pseudomonadota</taxon>
        <taxon>Gammaproteobacteria</taxon>
        <taxon>Enterobacterales</taxon>
        <taxon>Enterobacteriaceae</taxon>
        <taxon>Salmonella</taxon>
    </lineage>
</organism>
<proteinExistence type="predicted"/>
<keyword evidence="1" id="KW-0472">Membrane</keyword>
<protein>
    <recommendedName>
        <fullName evidence="3">Inner membrane protein</fullName>
    </recommendedName>
</protein>
<sequence>MPVGNHAVQGVYAMSLEYVLLTAIALMGSFIWIKSAQRNGYTPLAARAC</sequence>
<dbReference type="AlphaFoldDB" id="A0A5I4KKH7"/>
<accession>A0A5I4KKH7</accession>
<feature type="transmembrane region" description="Helical" evidence="1">
    <location>
        <begin position="12"/>
        <end position="33"/>
    </location>
</feature>
<reference evidence="2" key="1">
    <citation type="journal article" date="2018" name="Genome Biol.">
        <title>SKESA: strategic k-mer extension for scrupulous assemblies.</title>
        <authorList>
            <person name="Souvorov A."/>
            <person name="Agarwala R."/>
            <person name="Lipman D.J."/>
        </authorList>
    </citation>
    <scope>NUCLEOTIDE SEQUENCE</scope>
    <source>
        <strain evidence="2">M74</strain>
    </source>
</reference>
<reference evidence="2" key="2">
    <citation type="submission" date="2018-07" db="EMBL/GenBank/DDBJ databases">
        <authorList>
            <consortium name="NCBI Pathogen Detection Project"/>
        </authorList>
    </citation>
    <scope>NUCLEOTIDE SEQUENCE</scope>
    <source>
        <strain evidence="2">M74</strain>
    </source>
</reference>
<evidence type="ECO:0000313" key="2">
    <source>
        <dbReference type="EMBL" id="HAE8021653.1"/>
    </source>
</evidence>
<evidence type="ECO:0000256" key="1">
    <source>
        <dbReference type="SAM" id="Phobius"/>
    </source>
</evidence>
<dbReference type="EMBL" id="DAATCK010000031">
    <property type="protein sequence ID" value="HAE8021653.1"/>
    <property type="molecule type" value="Genomic_DNA"/>
</dbReference>
<name>A0A5I4KKH7_SALET</name>
<evidence type="ECO:0008006" key="3">
    <source>
        <dbReference type="Google" id="ProtNLM"/>
    </source>
</evidence>
<keyword evidence="1" id="KW-0812">Transmembrane</keyword>
<gene>
    <name evidence="2" type="ORF">G4Q24_004336</name>
</gene>